<accession>T1BZI5</accession>
<gene>
    <name evidence="1" type="ORF">B1A_02151</name>
</gene>
<dbReference type="EMBL" id="AUZX01001610">
    <property type="protein sequence ID" value="EQD78651.1"/>
    <property type="molecule type" value="Genomic_DNA"/>
</dbReference>
<evidence type="ECO:0000313" key="1">
    <source>
        <dbReference type="EMBL" id="EQD78651.1"/>
    </source>
</evidence>
<name>T1BZI5_9ZZZZ</name>
<dbReference type="AlphaFoldDB" id="T1BZI5"/>
<protein>
    <submittedName>
        <fullName evidence="1">Type I restriction enzyme, R subunit</fullName>
    </submittedName>
</protein>
<sequence length="269" mass="29818">MEVDAAARIVVLGGRQSELDTVLIPISNRLLSRFNKAKATFKANEPDSEVAKAAKDEMDALQLFKKDIGTYVRLYGFLCQVFDYGNTDIEKHSIFFKLLQRLLTFDREIETVDLSALALTHYTLKDMGKKDLFIGVSEPIKPTGEAGSGKVQDKHQESLDAIIAQVNDLFAGELNSGDKLVYVNNVIKGKLLECEVLIQQAVNNTKQQFSNSPDLDGQIVNAIMDALSSFTDMSKQALESAKIRLELKEILLGPMGLYEELVKKGNAKD</sequence>
<reference evidence="1" key="1">
    <citation type="submission" date="2013-08" db="EMBL/GenBank/DDBJ databases">
        <authorList>
            <person name="Mendez C."/>
            <person name="Richter M."/>
            <person name="Ferrer M."/>
            <person name="Sanchez J."/>
        </authorList>
    </citation>
    <scope>NUCLEOTIDE SEQUENCE</scope>
</reference>
<reference evidence="1" key="2">
    <citation type="journal article" date="2014" name="ISME J.">
        <title>Microbial stratification in low pH oxic and suboxic macroscopic growths along an acid mine drainage.</title>
        <authorList>
            <person name="Mendez-Garcia C."/>
            <person name="Mesa V."/>
            <person name="Sprenger R.R."/>
            <person name="Richter M."/>
            <person name="Diez M.S."/>
            <person name="Solano J."/>
            <person name="Bargiela R."/>
            <person name="Golyshina O.V."/>
            <person name="Manteca A."/>
            <person name="Ramos J.L."/>
            <person name="Gallego J.R."/>
            <person name="Llorente I."/>
            <person name="Martins Dos Santos V.A."/>
            <person name="Jensen O.N."/>
            <person name="Pelaez A.I."/>
            <person name="Sanchez J."/>
            <person name="Ferrer M."/>
        </authorList>
    </citation>
    <scope>NUCLEOTIDE SEQUENCE</scope>
</reference>
<organism evidence="1">
    <name type="scientific">mine drainage metagenome</name>
    <dbReference type="NCBI Taxonomy" id="410659"/>
    <lineage>
        <taxon>unclassified sequences</taxon>
        <taxon>metagenomes</taxon>
        <taxon>ecological metagenomes</taxon>
    </lineage>
</organism>
<comment type="caution">
    <text evidence="1">The sequence shown here is derived from an EMBL/GenBank/DDBJ whole genome shotgun (WGS) entry which is preliminary data.</text>
</comment>
<proteinExistence type="predicted"/>